<comment type="caution">
    <text evidence="16">The sequence shown here is derived from an EMBL/GenBank/DDBJ whole genome shotgun (WGS) entry which is preliminary data.</text>
</comment>
<dbReference type="InterPro" id="IPR007823">
    <property type="entry name" value="RRP8"/>
</dbReference>
<evidence type="ECO:0000256" key="5">
    <source>
        <dbReference type="ARBA" id="ARBA00022552"/>
    </source>
</evidence>
<keyword evidence="4" id="KW-0678">Repressor</keyword>
<keyword evidence="7 13" id="KW-0808">Transferase</keyword>
<dbReference type="CDD" id="cd02440">
    <property type="entry name" value="AdoMet_MTases"/>
    <property type="match status" value="1"/>
</dbReference>
<dbReference type="Proteomes" id="UP000663879">
    <property type="component" value="Unassembled WGS sequence"/>
</dbReference>
<dbReference type="OrthoDB" id="10258825at2759"/>
<keyword evidence="11" id="KW-0804">Transcription</keyword>
<evidence type="ECO:0000256" key="1">
    <source>
        <dbReference type="ARBA" id="ARBA00004604"/>
    </source>
</evidence>
<evidence type="ECO:0000256" key="4">
    <source>
        <dbReference type="ARBA" id="ARBA00022491"/>
    </source>
</evidence>
<keyword evidence="5 13" id="KW-0698">rRNA processing</keyword>
<dbReference type="InterPro" id="IPR029063">
    <property type="entry name" value="SAM-dependent_MTases_sf"/>
</dbReference>
<dbReference type="GO" id="GO:0032259">
    <property type="term" value="P:methylation"/>
    <property type="evidence" value="ECO:0007669"/>
    <property type="project" value="UniProtKB-KW"/>
</dbReference>
<feature type="compositionally biased region" description="Basic and acidic residues" evidence="15">
    <location>
        <begin position="54"/>
        <end position="67"/>
    </location>
</feature>
<evidence type="ECO:0000256" key="15">
    <source>
        <dbReference type="SAM" id="MobiDB-lite"/>
    </source>
</evidence>
<sequence length="526" mass="61453">MPNKHKNSKLRTKLLLSGKLNKKKEVQSTLKYLAEKDALDKEDINFDFENDTNDFGKLEDGDDDTRKLRNPKKRKNTNNSTNEIKKPRFDEQPENKSQKKTNKKSEEIVPKKSKKNKYFFMAHPEAFDKKEEILSKEKSNFVIDEQKIKANQQKKQKNLTQKKIEAEKKIEKKDKQKSKDKLWAIEECNSEGEEDEKVKKETNKTVKKKNKKSEELILDFTDIDKNFKIKKTIKKLEDGTSIEVFGPQFLQDDSKDDDEEEEDENEEQDLNEIDEDDEDEQNEEVEKENSEQNEGSDKNLEEKSSFTNNAMEKLKSSRFRYLNELLYTQNSSKSFEFFKNDEDSFTAYHEGFKSQISKWPINPLDKIIKYIKSRPANLVVADLGCGEARLAQSVKNKVHSFDLVAVNDLVVRCDMKKLPLESNTCDVVVFCLSLMGTNVVDFLCEAHRILKLKGVLKIAEVVSRIKDKSEFIKNVEFLGFKLVSKKDEISEPNSKDYFYFFDFVKMSPTIKKKPVIKLNPCFYKKR</sequence>
<feature type="region of interest" description="Disordered" evidence="15">
    <location>
        <begin position="47"/>
        <end position="116"/>
    </location>
</feature>
<feature type="region of interest" description="Disordered" evidence="15">
    <location>
        <begin position="244"/>
        <end position="306"/>
    </location>
</feature>
<feature type="compositionally biased region" description="Basic residues" evidence="15">
    <location>
        <begin position="1"/>
        <end position="12"/>
    </location>
</feature>
<evidence type="ECO:0000256" key="9">
    <source>
        <dbReference type="ARBA" id="ARBA00022853"/>
    </source>
</evidence>
<dbReference type="GO" id="GO:0033553">
    <property type="term" value="C:rDNA heterochromatin"/>
    <property type="evidence" value="ECO:0007669"/>
    <property type="project" value="TreeGrafter"/>
</dbReference>
<feature type="region of interest" description="Disordered" evidence="15">
    <location>
        <begin position="1"/>
        <end position="21"/>
    </location>
</feature>
<dbReference type="InterPro" id="IPR042036">
    <property type="entry name" value="RRP8_N"/>
</dbReference>
<reference evidence="16" key="1">
    <citation type="submission" date="2021-02" db="EMBL/GenBank/DDBJ databases">
        <authorList>
            <person name="Nowell W R."/>
        </authorList>
    </citation>
    <scope>NUCLEOTIDE SEQUENCE</scope>
    <source>
        <strain evidence="16">Ploen Becks lab</strain>
    </source>
</reference>
<dbReference type="GO" id="GO:0005730">
    <property type="term" value="C:nucleolus"/>
    <property type="evidence" value="ECO:0007669"/>
    <property type="project" value="UniProtKB-SubCell"/>
</dbReference>
<dbReference type="GO" id="GO:0008168">
    <property type="term" value="F:methyltransferase activity"/>
    <property type="evidence" value="ECO:0007669"/>
    <property type="project" value="UniProtKB-KW"/>
</dbReference>
<feature type="compositionally biased region" description="Acidic residues" evidence="15">
    <location>
        <begin position="254"/>
        <end position="286"/>
    </location>
</feature>
<dbReference type="Pfam" id="PF05148">
    <property type="entry name" value="Methyltransf_8"/>
    <property type="match status" value="1"/>
</dbReference>
<dbReference type="SUPFAM" id="SSF53335">
    <property type="entry name" value="S-adenosyl-L-methionine-dependent methyltransferases"/>
    <property type="match status" value="1"/>
</dbReference>
<dbReference type="FunFam" id="1.10.10.2150:FF:000001">
    <property type="entry name" value="Ribosomal RNA-processing protein 8"/>
    <property type="match status" value="1"/>
</dbReference>
<dbReference type="GO" id="GO:0005677">
    <property type="term" value="C:chromatin silencing complex"/>
    <property type="evidence" value="ECO:0007669"/>
    <property type="project" value="TreeGrafter"/>
</dbReference>
<dbReference type="FunFam" id="3.40.50.150:FF:000068">
    <property type="entry name" value="Ribosomal RNA-processing protein 8"/>
    <property type="match status" value="1"/>
</dbReference>
<evidence type="ECO:0000256" key="13">
    <source>
        <dbReference type="RuleBase" id="RU365074"/>
    </source>
</evidence>
<evidence type="ECO:0000256" key="3">
    <source>
        <dbReference type="ARBA" id="ARBA00020203"/>
    </source>
</evidence>
<dbReference type="PANTHER" id="PTHR12787">
    <property type="entry name" value="RIBOSOMAL RNA-PROCESSING PROTEIN 8"/>
    <property type="match status" value="1"/>
</dbReference>
<keyword evidence="8 13" id="KW-0949">S-adenosyl-L-methionine</keyword>
<evidence type="ECO:0000256" key="7">
    <source>
        <dbReference type="ARBA" id="ARBA00022679"/>
    </source>
</evidence>
<evidence type="ECO:0000313" key="16">
    <source>
        <dbReference type="EMBL" id="CAF0855287.1"/>
    </source>
</evidence>
<feature type="compositionally biased region" description="Basic and acidic residues" evidence="15">
    <location>
        <begin position="83"/>
        <end position="110"/>
    </location>
</feature>
<evidence type="ECO:0000256" key="11">
    <source>
        <dbReference type="ARBA" id="ARBA00023163"/>
    </source>
</evidence>
<keyword evidence="14" id="KW-0175">Coiled coil</keyword>
<evidence type="ECO:0000256" key="6">
    <source>
        <dbReference type="ARBA" id="ARBA00022603"/>
    </source>
</evidence>
<dbReference type="EMBL" id="CAJNOC010001327">
    <property type="protein sequence ID" value="CAF0855287.1"/>
    <property type="molecule type" value="Genomic_DNA"/>
</dbReference>
<evidence type="ECO:0000313" key="17">
    <source>
        <dbReference type="Proteomes" id="UP000663879"/>
    </source>
</evidence>
<dbReference type="EC" id="2.1.1.-" evidence="13"/>
<keyword evidence="17" id="KW-1185">Reference proteome</keyword>
<dbReference type="Gene3D" id="3.40.50.150">
    <property type="entry name" value="Vaccinia Virus protein VP39"/>
    <property type="match status" value="1"/>
</dbReference>
<dbReference type="GO" id="GO:0046015">
    <property type="term" value="P:regulation of transcription by glucose"/>
    <property type="evidence" value="ECO:0007669"/>
    <property type="project" value="TreeGrafter"/>
</dbReference>
<comment type="subcellular location">
    <subcellularLocation>
        <location evidence="1 13">Nucleus</location>
        <location evidence="1 13">Nucleolus</location>
    </subcellularLocation>
</comment>
<dbReference type="GO" id="GO:0006364">
    <property type="term" value="P:rRNA processing"/>
    <property type="evidence" value="ECO:0007669"/>
    <property type="project" value="UniProtKB-UniRule"/>
</dbReference>
<comment type="similarity">
    <text evidence="2 13">Belongs to the methyltransferase superfamily. RRP8 family.</text>
</comment>
<feature type="compositionally biased region" description="Basic and acidic residues" evidence="15">
    <location>
        <begin position="287"/>
        <end position="304"/>
    </location>
</feature>
<dbReference type="GO" id="GO:0042149">
    <property type="term" value="P:cellular response to glucose starvation"/>
    <property type="evidence" value="ECO:0007669"/>
    <property type="project" value="TreeGrafter"/>
</dbReference>
<gene>
    <name evidence="16" type="ORF">OXX778_LOCUS9164</name>
</gene>
<evidence type="ECO:0000256" key="8">
    <source>
        <dbReference type="ARBA" id="ARBA00022691"/>
    </source>
</evidence>
<name>A0A813WI23_9BILA</name>
<dbReference type="PANTHER" id="PTHR12787:SF0">
    <property type="entry name" value="RIBOSOMAL RNA-PROCESSING PROTEIN 8"/>
    <property type="match status" value="1"/>
</dbReference>
<feature type="coiled-coil region" evidence="14">
    <location>
        <begin position="143"/>
        <end position="176"/>
    </location>
</feature>
<dbReference type="GO" id="GO:0000183">
    <property type="term" value="P:rDNA heterochromatin formation"/>
    <property type="evidence" value="ECO:0007669"/>
    <property type="project" value="TreeGrafter"/>
</dbReference>
<evidence type="ECO:0000256" key="2">
    <source>
        <dbReference type="ARBA" id="ARBA00006301"/>
    </source>
</evidence>
<protein>
    <recommendedName>
        <fullName evidence="3 13">Ribosomal RNA-processing protein 8</fullName>
        <ecNumber evidence="13">2.1.1.-</ecNumber>
    </recommendedName>
</protein>
<evidence type="ECO:0000256" key="14">
    <source>
        <dbReference type="SAM" id="Coils"/>
    </source>
</evidence>
<evidence type="ECO:0000256" key="12">
    <source>
        <dbReference type="ARBA" id="ARBA00023242"/>
    </source>
</evidence>
<proteinExistence type="inferred from homology"/>
<dbReference type="Gene3D" id="1.10.10.2150">
    <property type="entry name" value="Ribosomal RNA-processing protein 8, N-terminal domain"/>
    <property type="match status" value="1"/>
</dbReference>
<feature type="region of interest" description="Disordered" evidence="15">
    <location>
        <begin position="189"/>
        <end position="211"/>
    </location>
</feature>
<comment type="function">
    <text evidence="13">Probable methyltransferase required to silence rDNA.</text>
</comment>
<keyword evidence="10" id="KW-0805">Transcription regulation</keyword>
<evidence type="ECO:0000256" key="10">
    <source>
        <dbReference type="ARBA" id="ARBA00023015"/>
    </source>
</evidence>
<accession>A0A813WI23</accession>
<organism evidence="16 17">
    <name type="scientific">Brachionus calyciflorus</name>
    <dbReference type="NCBI Taxonomy" id="104777"/>
    <lineage>
        <taxon>Eukaryota</taxon>
        <taxon>Metazoa</taxon>
        <taxon>Spiralia</taxon>
        <taxon>Gnathifera</taxon>
        <taxon>Rotifera</taxon>
        <taxon>Eurotatoria</taxon>
        <taxon>Monogononta</taxon>
        <taxon>Pseudotrocha</taxon>
        <taxon>Ploima</taxon>
        <taxon>Brachionidae</taxon>
        <taxon>Brachionus</taxon>
    </lineage>
</organism>
<keyword evidence="12 13" id="KW-0539">Nucleus</keyword>
<keyword evidence="9" id="KW-0156">Chromatin regulator</keyword>
<keyword evidence="6 13" id="KW-0489">Methyltransferase</keyword>
<dbReference type="AlphaFoldDB" id="A0A813WI23"/>